<reference evidence="3" key="1">
    <citation type="submission" date="2016-03" db="EMBL/GenBank/DDBJ databases">
        <authorList>
            <person name="Ploux O."/>
        </authorList>
    </citation>
    <scope>NUCLEOTIDE SEQUENCE [LARGE SCALE GENOMIC DNA]</scope>
    <source>
        <strain evidence="3">UK7</strain>
    </source>
</reference>
<evidence type="ECO:0000313" key="2">
    <source>
        <dbReference type="EMBL" id="CZT11696.1"/>
    </source>
</evidence>
<dbReference type="EMBL" id="FJUW01000063">
    <property type="protein sequence ID" value="CZT11696.1"/>
    <property type="molecule type" value="Genomic_DNA"/>
</dbReference>
<dbReference type="InParanoid" id="A0A1E1LMJ3"/>
<sequence>MQFNLITALLFTMAAGVMAAPAEPAGDALVARGGKQCSALEIKQCGADKCSCKDEGFGYVCSCD</sequence>
<organism evidence="2 3">
    <name type="scientific">Rhynchosporium graminicola</name>
    <dbReference type="NCBI Taxonomy" id="2792576"/>
    <lineage>
        <taxon>Eukaryota</taxon>
        <taxon>Fungi</taxon>
        <taxon>Dikarya</taxon>
        <taxon>Ascomycota</taxon>
        <taxon>Pezizomycotina</taxon>
        <taxon>Leotiomycetes</taxon>
        <taxon>Helotiales</taxon>
        <taxon>Ploettnerulaceae</taxon>
        <taxon>Rhynchosporium</taxon>
    </lineage>
</organism>
<keyword evidence="3" id="KW-1185">Reference proteome</keyword>
<comment type="caution">
    <text evidence="2">The sequence shown here is derived from an EMBL/GenBank/DDBJ whole genome shotgun (WGS) entry which is preliminary data.</text>
</comment>
<gene>
    <name evidence="2" type="ORF">RCO7_08695</name>
</gene>
<feature type="signal peptide" evidence="1">
    <location>
        <begin position="1"/>
        <end position="19"/>
    </location>
</feature>
<dbReference type="AlphaFoldDB" id="A0A1E1LMJ3"/>
<name>A0A1E1LMJ3_9HELO</name>
<evidence type="ECO:0000256" key="1">
    <source>
        <dbReference type="SAM" id="SignalP"/>
    </source>
</evidence>
<protein>
    <submittedName>
        <fullName evidence="2">Uncharacterized protein</fullName>
    </submittedName>
</protein>
<feature type="chain" id="PRO_5009447392" evidence="1">
    <location>
        <begin position="20"/>
        <end position="64"/>
    </location>
</feature>
<dbReference type="Proteomes" id="UP000178129">
    <property type="component" value="Unassembled WGS sequence"/>
</dbReference>
<evidence type="ECO:0000313" key="3">
    <source>
        <dbReference type="Proteomes" id="UP000178129"/>
    </source>
</evidence>
<proteinExistence type="predicted"/>
<keyword evidence="1" id="KW-0732">Signal</keyword>
<accession>A0A1E1LMJ3</accession>